<accession>A0ABT8YF21</accession>
<dbReference type="Proteomes" id="UP001174932">
    <property type="component" value="Unassembled WGS sequence"/>
</dbReference>
<evidence type="ECO:0000256" key="2">
    <source>
        <dbReference type="ARBA" id="ARBA00022448"/>
    </source>
</evidence>
<keyword evidence="9 10" id="KW-0998">Cell outer membrane</keyword>
<comment type="similarity">
    <text evidence="1 10">Belongs to the alphaproteobacteria porin family.</text>
</comment>
<keyword evidence="5 10" id="KW-0732">Signal</keyword>
<keyword evidence="4 10" id="KW-0812">Transmembrane</keyword>
<keyword evidence="2 10" id="KW-0813">Transport</keyword>
<sequence>MNIKSLLLGSAAALAVVTGAQAADAVVAAEPEPMEYVKVCDAYGTGFFYIPGTETCLKIGGLFRYEKSYLKAEPAYLNGYYSHFSRARLEVEAKNDSDWGTVYSWLRLEGDQVDNGTNEVRFFYYFGIGGLEFGSFDNPWTRYFGYGGVTDWGGNYGFQSAQYISYTAEFGATKAWISLDNDANQTDSDLLMHDNHKYIPDVSGGVSTKFGDYTAYAGLGYDESLDSLAVKAKLSGQVGMFGFALLALYSDNFANRYFHYDGFSMIGGVSAKVTDSITLATDLQYYDDGMWHVISDVVWTAAPGFSVMLEGSYTKPKDEPADRLLMVRFERTF</sequence>
<reference evidence="11" key="1">
    <citation type="journal article" date="2015" name="Int. J. Syst. Evol. Microbiol.">
        <title>Rhizobium alvei sp. nov., isolated from a freshwater river.</title>
        <authorList>
            <person name="Sheu S.Y."/>
            <person name="Huang H.W."/>
            <person name="Young C.C."/>
            <person name="Chen W.M."/>
        </authorList>
    </citation>
    <scope>NUCLEOTIDE SEQUENCE</scope>
    <source>
        <strain evidence="11">TNR-22</strain>
    </source>
</reference>
<feature type="chain" id="PRO_5044962850" description="Porin" evidence="10">
    <location>
        <begin position="23"/>
        <end position="333"/>
    </location>
</feature>
<comment type="subcellular location">
    <subcellularLocation>
        <location evidence="10">Cell outer membrane</location>
        <topology evidence="10">Multi-pass membrane protein</topology>
    </subcellularLocation>
</comment>
<comment type="domain">
    <text evidence="10">Consists of 16-stranded beta-barrel sheets, with large surface-exposed loops, that form a transmembrane pore at the center of each barrel. The pore is partially ocluded by a peptide loop that folds into the pore lumen.</text>
</comment>
<evidence type="ECO:0000313" key="12">
    <source>
        <dbReference type="Proteomes" id="UP001174932"/>
    </source>
</evidence>
<evidence type="ECO:0000256" key="7">
    <source>
        <dbReference type="ARBA" id="ARBA00023114"/>
    </source>
</evidence>
<evidence type="ECO:0000313" key="11">
    <source>
        <dbReference type="EMBL" id="MDO6962328.1"/>
    </source>
</evidence>
<evidence type="ECO:0000256" key="1">
    <source>
        <dbReference type="ARBA" id="ARBA00009521"/>
    </source>
</evidence>
<keyword evidence="7 10" id="KW-0626">Porin</keyword>
<evidence type="ECO:0000256" key="8">
    <source>
        <dbReference type="ARBA" id="ARBA00023136"/>
    </source>
</evidence>
<dbReference type="EMBL" id="JAUOZU010000001">
    <property type="protein sequence ID" value="MDO6962328.1"/>
    <property type="molecule type" value="Genomic_DNA"/>
</dbReference>
<dbReference type="RefSeq" id="WP_304374110.1">
    <property type="nucleotide sequence ID" value="NZ_JAUOZU010000001.1"/>
</dbReference>
<keyword evidence="3 10" id="KW-1134">Transmembrane beta strand</keyword>
<comment type="caution">
    <text evidence="11">The sequence shown here is derived from an EMBL/GenBank/DDBJ whole genome shotgun (WGS) entry which is preliminary data.</text>
</comment>
<evidence type="ECO:0000256" key="6">
    <source>
        <dbReference type="ARBA" id="ARBA00023065"/>
    </source>
</evidence>
<evidence type="ECO:0000256" key="4">
    <source>
        <dbReference type="ARBA" id="ARBA00022692"/>
    </source>
</evidence>
<evidence type="ECO:0000256" key="5">
    <source>
        <dbReference type="ARBA" id="ARBA00022729"/>
    </source>
</evidence>
<dbReference type="InterPro" id="IPR003684">
    <property type="entry name" value="Porin_alphabac"/>
</dbReference>
<keyword evidence="8 10" id="KW-0472">Membrane</keyword>
<evidence type="ECO:0000256" key="3">
    <source>
        <dbReference type="ARBA" id="ARBA00022452"/>
    </source>
</evidence>
<organism evidence="11 12">
    <name type="scientific">Rhizobium alvei</name>
    <dbReference type="NCBI Taxonomy" id="1132659"/>
    <lineage>
        <taxon>Bacteria</taxon>
        <taxon>Pseudomonadati</taxon>
        <taxon>Pseudomonadota</taxon>
        <taxon>Alphaproteobacteria</taxon>
        <taxon>Hyphomicrobiales</taxon>
        <taxon>Rhizobiaceae</taxon>
        <taxon>Rhizobium/Agrobacterium group</taxon>
        <taxon>Rhizobium</taxon>
    </lineage>
</organism>
<reference evidence="11" key="2">
    <citation type="submission" date="2023-07" db="EMBL/GenBank/DDBJ databases">
        <authorList>
            <person name="Shen H."/>
        </authorList>
    </citation>
    <scope>NUCLEOTIDE SEQUENCE</scope>
    <source>
        <strain evidence="11">TNR-22</strain>
    </source>
</reference>
<keyword evidence="6 10" id="KW-0406">Ion transport</keyword>
<proteinExistence type="inferred from homology"/>
<feature type="signal peptide" evidence="10">
    <location>
        <begin position="1"/>
        <end position="22"/>
    </location>
</feature>
<evidence type="ECO:0000256" key="10">
    <source>
        <dbReference type="RuleBase" id="RU364005"/>
    </source>
</evidence>
<gene>
    <name evidence="11" type="ORF">Q4481_00075</name>
</gene>
<dbReference type="Pfam" id="PF02530">
    <property type="entry name" value="Porin_2"/>
    <property type="match status" value="1"/>
</dbReference>
<protein>
    <recommendedName>
        <fullName evidence="10">Porin</fullName>
    </recommendedName>
</protein>
<evidence type="ECO:0000256" key="9">
    <source>
        <dbReference type="ARBA" id="ARBA00023237"/>
    </source>
</evidence>
<name>A0ABT8YF21_9HYPH</name>
<comment type="function">
    <text evidence="10">Forms passive diffusion pores that allow small molecular weight hydrophilic materials across the outer membrane.</text>
</comment>
<keyword evidence="12" id="KW-1185">Reference proteome</keyword>